<dbReference type="Proteomes" id="UP000503011">
    <property type="component" value="Chromosome"/>
</dbReference>
<proteinExistence type="predicted"/>
<organism evidence="2 3">
    <name type="scientific">Phytohabitans suffuscus</name>
    <dbReference type="NCBI Taxonomy" id="624315"/>
    <lineage>
        <taxon>Bacteria</taxon>
        <taxon>Bacillati</taxon>
        <taxon>Actinomycetota</taxon>
        <taxon>Actinomycetes</taxon>
        <taxon>Micromonosporales</taxon>
        <taxon>Micromonosporaceae</taxon>
    </lineage>
</organism>
<protein>
    <submittedName>
        <fullName evidence="2">Uncharacterized protein</fullName>
    </submittedName>
</protein>
<dbReference type="EMBL" id="AP022871">
    <property type="protein sequence ID" value="BCB84733.1"/>
    <property type="molecule type" value="Genomic_DNA"/>
</dbReference>
<evidence type="ECO:0000256" key="1">
    <source>
        <dbReference type="SAM" id="Phobius"/>
    </source>
</evidence>
<sequence length="46" mass="5322">MYPRRWQNDRLYGCDPIGRGELVAALIVAGVRWLVTILLTSWGYLE</sequence>
<evidence type="ECO:0000313" key="2">
    <source>
        <dbReference type="EMBL" id="BCB84733.1"/>
    </source>
</evidence>
<accession>A0A6F8YFC4</accession>
<keyword evidence="1" id="KW-0472">Membrane</keyword>
<dbReference type="RefSeq" id="WP_173156050.1">
    <property type="nucleotide sequence ID" value="NZ_AP022871.1"/>
</dbReference>
<reference evidence="2 3" key="2">
    <citation type="submission" date="2020-03" db="EMBL/GenBank/DDBJ databases">
        <authorList>
            <person name="Ichikawa N."/>
            <person name="Kimura A."/>
            <person name="Kitahashi Y."/>
            <person name="Uohara A."/>
        </authorList>
    </citation>
    <scope>NUCLEOTIDE SEQUENCE [LARGE SCALE GENOMIC DNA]</scope>
    <source>
        <strain evidence="2 3">NBRC 105367</strain>
    </source>
</reference>
<dbReference type="AlphaFoldDB" id="A0A6F8YFC4"/>
<feature type="transmembrane region" description="Helical" evidence="1">
    <location>
        <begin position="21"/>
        <end position="45"/>
    </location>
</feature>
<gene>
    <name evidence="2" type="ORF">Psuf_020460</name>
</gene>
<keyword evidence="1" id="KW-0812">Transmembrane</keyword>
<reference evidence="2 3" key="1">
    <citation type="submission" date="2020-03" db="EMBL/GenBank/DDBJ databases">
        <title>Whole genome shotgun sequence of Phytohabitans suffuscus NBRC 105367.</title>
        <authorList>
            <person name="Komaki H."/>
            <person name="Tamura T."/>
        </authorList>
    </citation>
    <scope>NUCLEOTIDE SEQUENCE [LARGE SCALE GENOMIC DNA]</scope>
    <source>
        <strain evidence="2 3">NBRC 105367</strain>
    </source>
</reference>
<keyword evidence="1" id="KW-1133">Transmembrane helix</keyword>
<name>A0A6F8YFC4_9ACTN</name>
<dbReference type="KEGG" id="psuu:Psuf_020460"/>
<evidence type="ECO:0000313" key="3">
    <source>
        <dbReference type="Proteomes" id="UP000503011"/>
    </source>
</evidence>
<keyword evidence="3" id="KW-1185">Reference proteome</keyword>